<proteinExistence type="predicted"/>
<evidence type="ECO:0000313" key="2">
    <source>
        <dbReference type="Proteomes" id="UP000620124"/>
    </source>
</evidence>
<accession>A0A8H6X3D1</accession>
<dbReference type="InterPro" id="IPR035992">
    <property type="entry name" value="Ricin_B-like_lectins"/>
</dbReference>
<dbReference type="OrthoDB" id="2879253at2759"/>
<gene>
    <name evidence="1" type="ORF">MVEN_02325400</name>
</gene>
<dbReference type="Gene3D" id="2.80.10.50">
    <property type="match status" value="1"/>
</dbReference>
<evidence type="ECO:0000313" key="1">
    <source>
        <dbReference type="EMBL" id="KAF7333692.1"/>
    </source>
</evidence>
<keyword evidence="2" id="KW-1185">Reference proteome</keyword>
<reference evidence="1" key="1">
    <citation type="submission" date="2020-05" db="EMBL/GenBank/DDBJ databases">
        <title>Mycena genomes resolve the evolution of fungal bioluminescence.</title>
        <authorList>
            <person name="Tsai I.J."/>
        </authorList>
    </citation>
    <scope>NUCLEOTIDE SEQUENCE</scope>
    <source>
        <strain evidence="1">CCC161011</strain>
    </source>
</reference>
<dbReference type="SUPFAM" id="SSF50370">
    <property type="entry name" value="Ricin B-like lectins"/>
    <property type="match status" value="1"/>
</dbReference>
<protein>
    <submittedName>
        <fullName evidence="1">Uncharacterized protein</fullName>
    </submittedName>
</protein>
<dbReference type="Proteomes" id="UP000620124">
    <property type="component" value="Unassembled WGS sequence"/>
</dbReference>
<dbReference type="AlphaFoldDB" id="A0A8H6X3D1"/>
<name>A0A8H6X3D1_9AGAR</name>
<sequence>MVNILTNITALAGAATLVNIVDFKKQVLDLSNSFAINGNPIISFPEGAGQTNQAWLLTPQATAGTFTLQSVAAPSFSVSYTGAAAGVAQHSQAVASNTLATVFKMTAVGNGTVNLIDTVTGTALTSWVNANPGNWNDPTTPITMEVLNAPPSFMQSFTVQSI</sequence>
<comment type="caution">
    <text evidence="1">The sequence shown here is derived from an EMBL/GenBank/DDBJ whole genome shotgun (WGS) entry which is preliminary data.</text>
</comment>
<dbReference type="EMBL" id="JACAZI010000028">
    <property type="protein sequence ID" value="KAF7333692.1"/>
    <property type="molecule type" value="Genomic_DNA"/>
</dbReference>
<organism evidence="1 2">
    <name type="scientific">Mycena venus</name>
    <dbReference type="NCBI Taxonomy" id="2733690"/>
    <lineage>
        <taxon>Eukaryota</taxon>
        <taxon>Fungi</taxon>
        <taxon>Dikarya</taxon>
        <taxon>Basidiomycota</taxon>
        <taxon>Agaricomycotina</taxon>
        <taxon>Agaricomycetes</taxon>
        <taxon>Agaricomycetidae</taxon>
        <taxon>Agaricales</taxon>
        <taxon>Marasmiineae</taxon>
        <taxon>Mycenaceae</taxon>
        <taxon>Mycena</taxon>
    </lineage>
</organism>